<feature type="compositionally biased region" description="Basic and acidic residues" evidence="1">
    <location>
        <begin position="130"/>
        <end position="141"/>
    </location>
</feature>
<reference evidence="2" key="1">
    <citation type="journal article" date="2020" name="New Phytol.">
        <title>Comparative genomics reveals dynamic genome evolution in host specialist ectomycorrhizal fungi.</title>
        <authorList>
            <person name="Lofgren L.A."/>
            <person name="Nguyen N.H."/>
            <person name="Vilgalys R."/>
            <person name="Ruytinx J."/>
            <person name="Liao H.L."/>
            <person name="Branco S."/>
            <person name="Kuo A."/>
            <person name="LaButti K."/>
            <person name="Lipzen A."/>
            <person name="Andreopoulos W."/>
            <person name="Pangilinan J."/>
            <person name="Riley R."/>
            <person name="Hundley H."/>
            <person name="Na H."/>
            <person name="Barry K."/>
            <person name="Grigoriev I.V."/>
            <person name="Stajich J.E."/>
            <person name="Kennedy P.G."/>
        </authorList>
    </citation>
    <scope>NUCLEOTIDE SEQUENCE</scope>
    <source>
        <strain evidence="2">FC203</strain>
    </source>
</reference>
<name>A0AAD4E0K7_9AGAM</name>
<proteinExistence type="predicted"/>
<accession>A0AAD4E0K7</accession>
<protein>
    <submittedName>
        <fullName evidence="2">Uncharacterized protein</fullName>
    </submittedName>
</protein>
<gene>
    <name evidence="2" type="ORF">F5891DRAFT_1191877</name>
</gene>
<keyword evidence="3" id="KW-1185">Reference proteome</keyword>
<feature type="region of interest" description="Disordered" evidence="1">
    <location>
        <begin position="113"/>
        <end position="141"/>
    </location>
</feature>
<dbReference type="Proteomes" id="UP001195769">
    <property type="component" value="Unassembled WGS sequence"/>
</dbReference>
<evidence type="ECO:0000313" key="3">
    <source>
        <dbReference type="Proteomes" id="UP001195769"/>
    </source>
</evidence>
<dbReference type="AlphaFoldDB" id="A0AAD4E0K7"/>
<dbReference type="RefSeq" id="XP_041223003.1">
    <property type="nucleotide sequence ID" value="XM_041367523.1"/>
</dbReference>
<organism evidence="2 3">
    <name type="scientific">Suillus fuscotomentosus</name>
    <dbReference type="NCBI Taxonomy" id="1912939"/>
    <lineage>
        <taxon>Eukaryota</taxon>
        <taxon>Fungi</taxon>
        <taxon>Dikarya</taxon>
        <taxon>Basidiomycota</taxon>
        <taxon>Agaricomycotina</taxon>
        <taxon>Agaricomycetes</taxon>
        <taxon>Agaricomycetidae</taxon>
        <taxon>Boletales</taxon>
        <taxon>Suillineae</taxon>
        <taxon>Suillaceae</taxon>
        <taxon>Suillus</taxon>
    </lineage>
</organism>
<dbReference type="GeneID" id="64661821"/>
<comment type="caution">
    <text evidence="2">The sequence shown here is derived from an EMBL/GenBank/DDBJ whole genome shotgun (WGS) entry which is preliminary data.</text>
</comment>
<evidence type="ECO:0000313" key="2">
    <source>
        <dbReference type="EMBL" id="KAG1897427.1"/>
    </source>
</evidence>
<sequence length="212" mass="23255">MSNNQSAVGANDALLDAGDITWFHDADDDTPLPTSHMPLPPPAIMIAGSCCSARVPRPASKLVDPNNAVLGKHKATRQRVVFTEDESEDAVAEDPEWDDANKVLTYAGTATDMDTRTDDDTPSTYQQTKEMGDADREGAKQCKSDLTTDIRTIFTCESNTINPDTGKKEDGHWCEVCKANGLARKFSFLKGSVTSLQAHIQRHKDHTKLYKD</sequence>
<dbReference type="EMBL" id="JABBWK010000046">
    <property type="protein sequence ID" value="KAG1897427.1"/>
    <property type="molecule type" value="Genomic_DNA"/>
</dbReference>
<evidence type="ECO:0000256" key="1">
    <source>
        <dbReference type="SAM" id="MobiDB-lite"/>
    </source>
</evidence>